<dbReference type="AlphaFoldDB" id="A0A520S6C1"/>
<evidence type="ECO:0000313" key="1">
    <source>
        <dbReference type="EMBL" id="RZO78035.1"/>
    </source>
</evidence>
<protein>
    <submittedName>
        <fullName evidence="1">Uncharacterized protein</fullName>
    </submittedName>
</protein>
<evidence type="ECO:0000313" key="2">
    <source>
        <dbReference type="Proteomes" id="UP000320404"/>
    </source>
</evidence>
<reference evidence="1 2" key="1">
    <citation type="submission" date="2019-02" db="EMBL/GenBank/DDBJ databases">
        <title>Prokaryotic population dynamics and viral predation in marine succession experiment using metagenomics: the confinement effect.</title>
        <authorList>
            <person name="Haro-Moreno J.M."/>
            <person name="Rodriguez-Valera F."/>
            <person name="Lopez-Perez M."/>
        </authorList>
    </citation>
    <scope>NUCLEOTIDE SEQUENCE [LARGE SCALE GENOMIC DNA]</scope>
    <source>
        <strain evidence="1">MED-G158</strain>
    </source>
</reference>
<dbReference type="EMBL" id="SHAH01000007">
    <property type="protein sequence ID" value="RZO78035.1"/>
    <property type="molecule type" value="Genomic_DNA"/>
</dbReference>
<comment type="caution">
    <text evidence="1">The sequence shown here is derived from an EMBL/GenBank/DDBJ whole genome shotgun (WGS) entry which is preliminary data.</text>
</comment>
<name>A0A520S6C1_9GAMM</name>
<gene>
    <name evidence="1" type="ORF">EVA69_01070</name>
</gene>
<sequence>MIWQPIAGVSEFSRLEFLIRMSPTMTLNNPSALFGVFMLVLLSTATARAEVHSVFVQSRLDYNAILITEVDVLFVYNDAVLDGFPATKTEWYSNKRGFLESAGDHVDLVSIFVPQGFDSEMASLPQRRADAIKIFVFGQHDGSTRAPIDITDFENVLVEIDQFGILVSERN</sequence>
<accession>A0A520S6C1</accession>
<proteinExistence type="predicted"/>
<organism evidence="1 2">
    <name type="scientific">OM182 bacterium</name>
    <dbReference type="NCBI Taxonomy" id="2510334"/>
    <lineage>
        <taxon>Bacteria</taxon>
        <taxon>Pseudomonadati</taxon>
        <taxon>Pseudomonadota</taxon>
        <taxon>Gammaproteobacteria</taxon>
        <taxon>OMG group</taxon>
        <taxon>OM182 clade</taxon>
    </lineage>
</organism>
<dbReference type="Proteomes" id="UP000320404">
    <property type="component" value="Unassembled WGS sequence"/>
</dbReference>